<dbReference type="Proteomes" id="UP000295043">
    <property type="component" value="Unassembled WGS sequence"/>
</dbReference>
<sequence>MSCSRGGAGRGERIGSGMPDLRSLRFIATGKLFLFILLTALAVHCALRSASAQVKVDAINGQVLELTVGEGTILRFDEPVESVFLADTAIADVRVVSPGVVYIYATKTGDTNLIALSADQMTRGTVQVRVSGNARAAEQSALALQPTTRVDISLFGGQYVGTGQTRNVGEAMDMESVLQSYSTPDRPALNNMTIAGANQVNIRVRFAEVARNELTRFGIDWSVFVNSGSFSFGIVRTGGASNEDDTGIAIGARGDNVNVNVLLDALQANGILTILAEPNITAVTGQTASFLAGGEIPVPVPAGDGQIGIEYKQFGVSLQFTPTLLPNNRIALQVRPEVSSVSQDSVVSIAGLVVPSLRIRRADTTVEVGSGQTFAIAGLFQRQESQTLNKTPVVGDVPILGELFKSKRFQRNETELVILITPYLVTPTSERSMKTPLDSPAGAITSPRKKAKPALNKGYGFYVE</sequence>
<gene>
    <name evidence="5" type="ORF">EV184_102336</name>
</gene>
<feature type="domain" description="Type II/III secretion system secretin-like" evidence="3">
    <location>
        <begin position="265"/>
        <end position="425"/>
    </location>
</feature>
<evidence type="ECO:0000259" key="4">
    <source>
        <dbReference type="Pfam" id="PF13629"/>
    </source>
</evidence>
<comment type="similarity">
    <text evidence="1">Belongs to the bacterial secretin family.</text>
</comment>
<comment type="caution">
    <text evidence="5">The sequence shown here is derived from an EMBL/GenBank/DDBJ whole genome shotgun (WGS) entry which is preliminary data.</text>
</comment>
<dbReference type="Pfam" id="PF13629">
    <property type="entry name" value="T2SS-T3SS_pil_N"/>
    <property type="match status" value="1"/>
</dbReference>
<dbReference type="InterPro" id="IPR032789">
    <property type="entry name" value="T2SS-T3SS_pil_N"/>
</dbReference>
<reference evidence="5 6" key="1">
    <citation type="submission" date="2019-03" db="EMBL/GenBank/DDBJ databases">
        <title>Genomic Encyclopedia of Type Strains, Phase IV (KMG-V): Genome sequencing to study the core and pangenomes of soil and plant-associated prokaryotes.</title>
        <authorList>
            <person name="Whitman W."/>
        </authorList>
    </citation>
    <scope>NUCLEOTIDE SEQUENCE [LARGE SCALE GENOMIC DNA]</scope>
    <source>
        <strain evidence="5 6">23C40</strain>
    </source>
</reference>
<dbReference type="InterPro" id="IPR050810">
    <property type="entry name" value="Bact_Secretion_Sys_Channel"/>
</dbReference>
<feature type="domain" description="Pilus formation protein N-terminal" evidence="4">
    <location>
        <begin position="62"/>
        <end position="131"/>
    </location>
</feature>
<accession>A0A4R2C323</accession>
<feature type="region of interest" description="Disordered" evidence="2">
    <location>
        <begin position="430"/>
        <end position="451"/>
    </location>
</feature>
<organism evidence="5 6">
    <name type="scientific">Sinorhizobium americanum</name>
    <dbReference type="NCBI Taxonomy" id="194963"/>
    <lineage>
        <taxon>Bacteria</taxon>
        <taxon>Pseudomonadati</taxon>
        <taxon>Pseudomonadota</taxon>
        <taxon>Alphaproteobacteria</taxon>
        <taxon>Hyphomicrobiales</taxon>
        <taxon>Rhizobiaceae</taxon>
        <taxon>Sinorhizobium/Ensifer group</taxon>
        <taxon>Sinorhizobium</taxon>
    </lineage>
</organism>
<evidence type="ECO:0000256" key="1">
    <source>
        <dbReference type="RuleBase" id="RU004003"/>
    </source>
</evidence>
<dbReference type="InterPro" id="IPR004846">
    <property type="entry name" value="T2SS/T3SS_dom"/>
</dbReference>
<dbReference type="EMBL" id="SLVU01000002">
    <property type="protein sequence ID" value="TCN34025.1"/>
    <property type="molecule type" value="Genomic_DNA"/>
</dbReference>
<protein>
    <submittedName>
        <fullName evidence="5">Pilus assembly protein CpaC</fullName>
    </submittedName>
</protein>
<evidence type="ECO:0000259" key="3">
    <source>
        <dbReference type="Pfam" id="PF00263"/>
    </source>
</evidence>
<dbReference type="PANTHER" id="PTHR30332">
    <property type="entry name" value="PROBABLE GENERAL SECRETION PATHWAY PROTEIN D"/>
    <property type="match status" value="1"/>
</dbReference>
<evidence type="ECO:0000313" key="5">
    <source>
        <dbReference type="EMBL" id="TCN34025.1"/>
    </source>
</evidence>
<proteinExistence type="inferred from homology"/>
<dbReference type="GO" id="GO:0015627">
    <property type="term" value="C:type II protein secretion system complex"/>
    <property type="evidence" value="ECO:0007669"/>
    <property type="project" value="TreeGrafter"/>
</dbReference>
<name>A0A4R2C323_9HYPH</name>
<dbReference type="PANTHER" id="PTHR30332:SF17">
    <property type="entry name" value="TYPE IV PILIATION SYSTEM PROTEIN DR_0774-RELATED"/>
    <property type="match status" value="1"/>
</dbReference>
<evidence type="ECO:0000256" key="2">
    <source>
        <dbReference type="SAM" id="MobiDB-lite"/>
    </source>
</evidence>
<evidence type="ECO:0000313" key="6">
    <source>
        <dbReference type="Proteomes" id="UP000295043"/>
    </source>
</evidence>
<dbReference type="GO" id="GO:0009306">
    <property type="term" value="P:protein secretion"/>
    <property type="evidence" value="ECO:0007669"/>
    <property type="project" value="InterPro"/>
</dbReference>
<dbReference type="Pfam" id="PF00263">
    <property type="entry name" value="Secretin"/>
    <property type="match status" value="1"/>
</dbReference>
<dbReference type="AlphaFoldDB" id="A0A4R2C323"/>